<evidence type="ECO:0000256" key="3">
    <source>
        <dbReference type="ARBA" id="ARBA00022989"/>
    </source>
</evidence>
<dbReference type="Pfam" id="PF04479">
    <property type="entry name" value="RTA1"/>
    <property type="match status" value="1"/>
</dbReference>
<feature type="transmembrane region" description="Helical" evidence="5">
    <location>
        <begin position="154"/>
        <end position="174"/>
    </location>
</feature>
<dbReference type="GO" id="GO:0016020">
    <property type="term" value="C:membrane"/>
    <property type="evidence" value="ECO:0007669"/>
    <property type="project" value="UniProtKB-SubCell"/>
</dbReference>
<evidence type="ECO:0000313" key="6">
    <source>
        <dbReference type="EMBL" id="KAG7141046.1"/>
    </source>
</evidence>
<dbReference type="Proteomes" id="UP000689129">
    <property type="component" value="Unassembled WGS sequence"/>
</dbReference>
<sequence>MLSSFCGQYYKPPFEFIFIASENPIHLYEIMAKLEPFRGDYFLWKYLPSVPLAATFAILFSIATSAVGWRLWRTRSWFCIAFACGGLFRVIGYGVRNKAHHNTAKLMPYAIQNGLILLAPVLYAASIYMTLGRVIRSVHGEASSVFKPRNLTRIFVTGDVLALASQSGAAGLMVMDDLARIGEMVIVGGLAFHLCVFSLFVSTTAVFHRRMLRHGSAVARGVPWRQRLWMLYGASGLIMARSAFRLVEFVMGRDGYLLTHEWSLYVFDSVPMLAVRSSSGRGSRR</sequence>
<evidence type="ECO:0000256" key="2">
    <source>
        <dbReference type="ARBA" id="ARBA00022692"/>
    </source>
</evidence>
<comment type="caution">
    <text evidence="6">The sequence shown here is derived from an EMBL/GenBank/DDBJ whole genome shotgun (WGS) entry which is preliminary data.</text>
</comment>
<keyword evidence="2 5" id="KW-0812">Transmembrane</keyword>
<dbReference type="InterPro" id="IPR007568">
    <property type="entry name" value="RTA1"/>
</dbReference>
<evidence type="ECO:0000256" key="5">
    <source>
        <dbReference type="SAM" id="Phobius"/>
    </source>
</evidence>
<name>A0A8I2ZXJ5_VERLO</name>
<dbReference type="AlphaFoldDB" id="A0A8I2ZXJ5"/>
<evidence type="ECO:0000256" key="1">
    <source>
        <dbReference type="ARBA" id="ARBA00004141"/>
    </source>
</evidence>
<keyword evidence="4 5" id="KW-0472">Membrane</keyword>
<feature type="transmembrane region" description="Helical" evidence="5">
    <location>
        <begin position="46"/>
        <end position="69"/>
    </location>
</feature>
<gene>
    <name evidence="6" type="ORF">HYQ45_002295</name>
</gene>
<feature type="transmembrane region" description="Helical" evidence="5">
    <location>
        <begin position="115"/>
        <end position="134"/>
    </location>
</feature>
<evidence type="ECO:0000256" key="4">
    <source>
        <dbReference type="ARBA" id="ARBA00023136"/>
    </source>
</evidence>
<organism evidence="6 7">
    <name type="scientific">Verticillium longisporum</name>
    <name type="common">Verticillium dahliae var. longisporum</name>
    <dbReference type="NCBI Taxonomy" id="100787"/>
    <lineage>
        <taxon>Eukaryota</taxon>
        <taxon>Fungi</taxon>
        <taxon>Dikarya</taxon>
        <taxon>Ascomycota</taxon>
        <taxon>Pezizomycotina</taxon>
        <taxon>Sordariomycetes</taxon>
        <taxon>Hypocreomycetidae</taxon>
        <taxon>Glomerellales</taxon>
        <taxon>Plectosphaerellaceae</taxon>
        <taxon>Verticillium</taxon>
    </lineage>
</organism>
<dbReference type="PANTHER" id="PTHR31465:SF27">
    <property type="entry name" value="DOMAIN PROTEIN, PUTATIVE (AFU_ORTHOLOGUE AFUA_3G01030)-RELATED"/>
    <property type="match status" value="1"/>
</dbReference>
<reference evidence="6" key="1">
    <citation type="journal article" date="2021" name="Mol. Plant Pathol.">
        <title>A 20-kb lineage-specific genomic region tames virulence in pathogenic amphidiploid Verticillium longisporum.</title>
        <authorList>
            <person name="Harting R."/>
            <person name="Starke J."/>
            <person name="Kusch H."/>
            <person name="Poggeler S."/>
            <person name="Maurus I."/>
            <person name="Schluter R."/>
            <person name="Landesfeind M."/>
            <person name="Bulla I."/>
            <person name="Nowrousian M."/>
            <person name="de Jonge R."/>
            <person name="Stahlhut G."/>
            <person name="Hoff K.J."/>
            <person name="Asshauer K.P."/>
            <person name="Thurmer A."/>
            <person name="Stanke M."/>
            <person name="Daniel R."/>
            <person name="Morgenstern B."/>
            <person name="Thomma B.P.H.J."/>
            <person name="Kronstad J.W."/>
            <person name="Braus-Stromeyer S.A."/>
            <person name="Braus G.H."/>
        </authorList>
    </citation>
    <scope>NUCLEOTIDE SEQUENCE</scope>
    <source>
        <strain evidence="6">Vl32</strain>
    </source>
</reference>
<proteinExistence type="predicted"/>
<evidence type="ECO:0000313" key="7">
    <source>
        <dbReference type="Proteomes" id="UP000689129"/>
    </source>
</evidence>
<dbReference type="OrthoDB" id="3358017at2759"/>
<feature type="transmembrane region" description="Helical" evidence="5">
    <location>
        <begin position="186"/>
        <end position="207"/>
    </location>
</feature>
<protein>
    <submittedName>
        <fullName evidence="6">Protein RTM1 like protein</fullName>
    </submittedName>
</protein>
<keyword evidence="3 5" id="KW-1133">Transmembrane helix</keyword>
<comment type="subcellular location">
    <subcellularLocation>
        <location evidence="1">Membrane</location>
        <topology evidence="1">Multi-pass membrane protein</topology>
    </subcellularLocation>
</comment>
<feature type="transmembrane region" description="Helical" evidence="5">
    <location>
        <begin position="76"/>
        <end position="95"/>
    </location>
</feature>
<dbReference type="PANTHER" id="PTHR31465">
    <property type="entry name" value="PROTEIN RTA1-RELATED"/>
    <property type="match status" value="1"/>
</dbReference>
<accession>A0A8I2ZXJ5</accession>
<feature type="transmembrane region" description="Helical" evidence="5">
    <location>
        <begin position="228"/>
        <end position="244"/>
    </location>
</feature>
<dbReference type="EMBL" id="JAEMWZ010000037">
    <property type="protein sequence ID" value="KAG7141046.1"/>
    <property type="molecule type" value="Genomic_DNA"/>
</dbReference>